<dbReference type="GO" id="GO:0005524">
    <property type="term" value="F:ATP binding"/>
    <property type="evidence" value="ECO:0007669"/>
    <property type="project" value="UniProtKB-UniRule"/>
</dbReference>
<dbReference type="SUPFAM" id="SSF56112">
    <property type="entry name" value="Protein kinase-like (PK-like)"/>
    <property type="match status" value="1"/>
</dbReference>
<comment type="caution">
    <text evidence="3">The sequence shown here is derived from an EMBL/GenBank/DDBJ whole genome shotgun (WGS) entry which is preliminary data.</text>
</comment>
<dbReference type="RefSeq" id="XP_011130391.1">
    <property type="nucleotide sequence ID" value="XM_011132089.1"/>
</dbReference>
<keyword evidence="1" id="KW-0547">Nucleotide-binding</keyword>
<name>A0A023B764_GRENI</name>
<evidence type="ECO:0000256" key="1">
    <source>
        <dbReference type="PROSITE-ProRule" id="PRU10141"/>
    </source>
</evidence>
<keyword evidence="4" id="KW-1185">Reference proteome</keyword>
<evidence type="ECO:0000313" key="4">
    <source>
        <dbReference type="Proteomes" id="UP000019763"/>
    </source>
</evidence>
<protein>
    <recommendedName>
        <fullName evidence="2">Protein kinase domain-containing protein</fullName>
    </recommendedName>
</protein>
<dbReference type="InterPro" id="IPR000719">
    <property type="entry name" value="Prot_kinase_dom"/>
</dbReference>
<keyword evidence="1" id="KW-0067">ATP-binding</keyword>
<evidence type="ECO:0000313" key="3">
    <source>
        <dbReference type="EMBL" id="EZG67004.1"/>
    </source>
</evidence>
<feature type="domain" description="Protein kinase" evidence="2">
    <location>
        <begin position="27"/>
        <end position="542"/>
    </location>
</feature>
<dbReference type="EMBL" id="AFNH02000548">
    <property type="protein sequence ID" value="EZG67004.1"/>
    <property type="molecule type" value="Genomic_DNA"/>
</dbReference>
<reference evidence="3" key="1">
    <citation type="submission" date="2013-12" db="EMBL/GenBank/DDBJ databases">
        <authorList>
            <person name="Omoto C.K."/>
            <person name="Sibley D."/>
            <person name="Venepally P."/>
            <person name="Hadjithomas M."/>
            <person name="Karamycheva S."/>
            <person name="Brunk B."/>
            <person name="Roos D."/>
            <person name="Caler E."/>
            <person name="Lorenzi H."/>
        </authorList>
    </citation>
    <scope>NUCLEOTIDE SEQUENCE</scope>
</reference>
<dbReference type="PROSITE" id="PS00107">
    <property type="entry name" value="PROTEIN_KINASE_ATP"/>
    <property type="match status" value="1"/>
</dbReference>
<dbReference type="InterPro" id="IPR011009">
    <property type="entry name" value="Kinase-like_dom_sf"/>
</dbReference>
<dbReference type="PROSITE" id="PS50011">
    <property type="entry name" value="PROTEIN_KINASE_DOM"/>
    <property type="match status" value="1"/>
</dbReference>
<feature type="binding site" evidence="1">
    <location>
        <position position="55"/>
    </location>
    <ligand>
        <name>ATP</name>
        <dbReference type="ChEBI" id="CHEBI:30616"/>
    </ligand>
</feature>
<dbReference type="AlphaFoldDB" id="A0A023B764"/>
<dbReference type="VEuPathDB" id="CryptoDB:GNI_073120"/>
<organism evidence="3 4">
    <name type="scientific">Gregarina niphandrodes</name>
    <name type="common">Septate eugregarine</name>
    <dbReference type="NCBI Taxonomy" id="110365"/>
    <lineage>
        <taxon>Eukaryota</taxon>
        <taxon>Sar</taxon>
        <taxon>Alveolata</taxon>
        <taxon>Apicomplexa</taxon>
        <taxon>Conoidasida</taxon>
        <taxon>Gregarinasina</taxon>
        <taxon>Eugregarinorida</taxon>
        <taxon>Gregarinidae</taxon>
        <taxon>Gregarina</taxon>
    </lineage>
</organism>
<dbReference type="Gene3D" id="1.10.510.10">
    <property type="entry name" value="Transferase(Phosphotransferase) domain 1"/>
    <property type="match status" value="1"/>
</dbReference>
<dbReference type="OrthoDB" id="10656206at2759"/>
<dbReference type="InterPro" id="IPR017441">
    <property type="entry name" value="Protein_kinase_ATP_BS"/>
</dbReference>
<dbReference type="GO" id="GO:0004672">
    <property type="term" value="F:protein kinase activity"/>
    <property type="evidence" value="ECO:0007669"/>
    <property type="project" value="InterPro"/>
</dbReference>
<sequence length="570" mass="63215">MHSLDKINPQAVRLARPHGIHVGEMVFKEKTVLGSGYSGEVKQVEDEGGHNYALKISNDKSIRFILNDSPSANGRTGATLPEASEFERLRKLYHAGVPVPRPYGFQIYANADGIGTTSLLMDLVDGPTLRDWLSAQQGGVTDKISGRSQHPVMTYPDALARIDVAIAVVASLVKLRPWGLFADFKPRNVMIREQKMDKSRYFSASLVDIGGVVMYQDVSTNSHYRRPESLDEDQSVIFFHPIKDRYLIETTCSYLSPEMAILISEYDYWRGRLHNHFFSTQVEDNVTAAEQEVAARIYGESQKKIGRQGRNDQVDPRAVHNYLTARRRFSAVNVLGRFFAIPQLNGGASATAVSALDNNSGVPLHSDIVAVSEKSTVFTMGLVLTELFGGKRTGLTSLTRLRAVNDIFSSEHHNAEFRIVMEWEARNATLGALIGSAVSTRCPNSNETDGRSAVTHKAPTPEHTDISCDCYFDLYRRYAYPSEGILRVPDPHDLHTGMAPPYDVDCAVRVKRLLDSCLRFSPGLRPSLNNLLEELTGLKRYICSKGVVQPKPNRLTPSTSIGSRAASSLR</sequence>
<evidence type="ECO:0000259" key="2">
    <source>
        <dbReference type="PROSITE" id="PS50011"/>
    </source>
</evidence>
<dbReference type="GeneID" id="22912676"/>
<proteinExistence type="predicted"/>
<dbReference type="Proteomes" id="UP000019763">
    <property type="component" value="Unassembled WGS sequence"/>
</dbReference>
<accession>A0A023B764</accession>
<gene>
    <name evidence="3" type="ORF">GNI_073120</name>
</gene>